<dbReference type="EMBL" id="CP036273">
    <property type="protein sequence ID" value="QDU21356.1"/>
    <property type="molecule type" value="Genomic_DNA"/>
</dbReference>
<gene>
    <name evidence="1" type="ORF">ETAA1_33230</name>
</gene>
<sequence>MCKVAVARSLTRTHTVQIATAPACKKGCCAAQRPRVPATPTRDNRPPTEPRCPTDCLSPLCSPVPVLNELPAAVVRDAVASEHLPATTAISPSCEYAFRLDRPPRA</sequence>
<dbReference type="Proteomes" id="UP000319576">
    <property type="component" value="Chromosome"/>
</dbReference>
<dbReference type="KEGG" id="uli:ETAA1_33230"/>
<evidence type="ECO:0000313" key="1">
    <source>
        <dbReference type="EMBL" id="QDU21356.1"/>
    </source>
</evidence>
<evidence type="ECO:0000313" key="2">
    <source>
        <dbReference type="Proteomes" id="UP000319576"/>
    </source>
</evidence>
<organism evidence="1 2">
    <name type="scientific">Urbifossiella limnaea</name>
    <dbReference type="NCBI Taxonomy" id="2528023"/>
    <lineage>
        <taxon>Bacteria</taxon>
        <taxon>Pseudomonadati</taxon>
        <taxon>Planctomycetota</taxon>
        <taxon>Planctomycetia</taxon>
        <taxon>Gemmatales</taxon>
        <taxon>Gemmataceae</taxon>
        <taxon>Urbifossiella</taxon>
    </lineage>
</organism>
<name>A0A517XV26_9BACT</name>
<dbReference type="AlphaFoldDB" id="A0A517XV26"/>
<accession>A0A517XV26</accession>
<reference evidence="1 2" key="1">
    <citation type="submission" date="2019-02" db="EMBL/GenBank/DDBJ databases">
        <title>Deep-cultivation of Planctomycetes and their phenomic and genomic characterization uncovers novel biology.</title>
        <authorList>
            <person name="Wiegand S."/>
            <person name="Jogler M."/>
            <person name="Boedeker C."/>
            <person name="Pinto D."/>
            <person name="Vollmers J."/>
            <person name="Rivas-Marin E."/>
            <person name="Kohn T."/>
            <person name="Peeters S.H."/>
            <person name="Heuer A."/>
            <person name="Rast P."/>
            <person name="Oberbeckmann S."/>
            <person name="Bunk B."/>
            <person name="Jeske O."/>
            <person name="Meyerdierks A."/>
            <person name="Storesund J.E."/>
            <person name="Kallscheuer N."/>
            <person name="Luecker S."/>
            <person name="Lage O.M."/>
            <person name="Pohl T."/>
            <person name="Merkel B.J."/>
            <person name="Hornburger P."/>
            <person name="Mueller R.-W."/>
            <person name="Bruemmer F."/>
            <person name="Labrenz M."/>
            <person name="Spormann A.M."/>
            <person name="Op den Camp H."/>
            <person name="Overmann J."/>
            <person name="Amann R."/>
            <person name="Jetten M.S.M."/>
            <person name="Mascher T."/>
            <person name="Medema M.H."/>
            <person name="Devos D.P."/>
            <person name="Kaster A.-K."/>
            <person name="Ovreas L."/>
            <person name="Rohde M."/>
            <person name="Galperin M.Y."/>
            <person name="Jogler C."/>
        </authorList>
    </citation>
    <scope>NUCLEOTIDE SEQUENCE [LARGE SCALE GENOMIC DNA]</scope>
    <source>
        <strain evidence="1 2">ETA_A1</strain>
    </source>
</reference>
<keyword evidence="2" id="KW-1185">Reference proteome</keyword>
<proteinExistence type="predicted"/>
<protein>
    <submittedName>
        <fullName evidence="1">Uncharacterized protein</fullName>
    </submittedName>
</protein>